<dbReference type="PROSITE" id="PS50931">
    <property type="entry name" value="HTH_LYSR"/>
    <property type="match status" value="1"/>
</dbReference>
<reference evidence="6 7" key="1">
    <citation type="submission" date="2016-08" db="EMBL/GenBank/DDBJ databases">
        <authorList>
            <person name="Seilhamer J.J."/>
        </authorList>
    </citation>
    <scope>NUCLEOTIDE SEQUENCE [LARGE SCALE GENOMIC DNA]</scope>
    <source>
        <strain evidence="6 7">PH27A</strain>
    </source>
</reference>
<accession>A0A1E2VD85</accession>
<evidence type="ECO:0000256" key="4">
    <source>
        <dbReference type="ARBA" id="ARBA00023163"/>
    </source>
</evidence>
<evidence type="ECO:0000256" key="3">
    <source>
        <dbReference type="ARBA" id="ARBA00023125"/>
    </source>
</evidence>
<comment type="similarity">
    <text evidence="1">Belongs to the LysR transcriptional regulatory family.</text>
</comment>
<comment type="caution">
    <text evidence="6">The sequence shown here is derived from an EMBL/GenBank/DDBJ whole genome shotgun (WGS) entry which is preliminary data.</text>
</comment>
<dbReference type="InterPro" id="IPR000847">
    <property type="entry name" value="LysR_HTH_N"/>
</dbReference>
<dbReference type="GO" id="GO:0003700">
    <property type="term" value="F:DNA-binding transcription factor activity"/>
    <property type="evidence" value="ECO:0007669"/>
    <property type="project" value="InterPro"/>
</dbReference>
<dbReference type="GO" id="GO:0010628">
    <property type="term" value="P:positive regulation of gene expression"/>
    <property type="evidence" value="ECO:0007669"/>
    <property type="project" value="TreeGrafter"/>
</dbReference>
<dbReference type="Proteomes" id="UP000094291">
    <property type="component" value="Unassembled WGS sequence"/>
</dbReference>
<keyword evidence="4" id="KW-0804">Transcription</keyword>
<keyword evidence="3" id="KW-0238">DNA-binding</keyword>
<dbReference type="STRING" id="197479.BFW38_15815"/>
<dbReference type="Gene3D" id="3.40.190.290">
    <property type="match status" value="1"/>
</dbReference>
<evidence type="ECO:0000256" key="1">
    <source>
        <dbReference type="ARBA" id="ARBA00009437"/>
    </source>
</evidence>
<proteinExistence type="inferred from homology"/>
<dbReference type="Gene3D" id="1.10.10.10">
    <property type="entry name" value="Winged helix-like DNA-binding domain superfamily/Winged helix DNA-binding domain"/>
    <property type="match status" value="1"/>
</dbReference>
<dbReference type="PANTHER" id="PTHR30427">
    <property type="entry name" value="TRANSCRIPTIONAL ACTIVATOR PROTEIN LYSR"/>
    <property type="match status" value="1"/>
</dbReference>
<dbReference type="InterPro" id="IPR036390">
    <property type="entry name" value="WH_DNA-bd_sf"/>
</dbReference>
<name>A0A1E2VD85_9GAMM</name>
<organism evidence="6 7">
    <name type="scientific">Terasakiispira papahanaumokuakeensis</name>
    <dbReference type="NCBI Taxonomy" id="197479"/>
    <lineage>
        <taxon>Bacteria</taxon>
        <taxon>Pseudomonadati</taxon>
        <taxon>Pseudomonadota</taxon>
        <taxon>Gammaproteobacteria</taxon>
        <taxon>Oceanospirillales</taxon>
        <taxon>Terasakiispira</taxon>
    </lineage>
</organism>
<keyword evidence="2" id="KW-0805">Transcription regulation</keyword>
<evidence type="ECO:0000313" key="7">
    <source>
        <dbReference type="Proteomes" id="UP000094291"/>
    </source>
</evidence>
<dbReference type="EMBL" id="MDTQ01000001">
    <property type="protein sequence ID" value="ODC04776.1"/>
    <property type="molecule type" value="Genomic_DNA"/>
</dbReference>
<keyword evidence="7" id="KW-1185">Reference proteome</keyword>
<dbReference type="RefSeq" id="WP_068999760.1">
    <property type="nucleotide sequence ID" value="NZ_MDTQ01000001.1"/>
</dbReference>
<dbReference type="OrthoDB" id="6624490at2"/>
<dbReference type="PANTHER" id="PTHR30427:SF1">
    <property type="entry name" value="TRANSCRIPTIONAL ACTIVATOR PROTEIN LYSR"/>
    <property type="match status" value="1"/>
</dbReference>
<gene>
    <name evidence="6" type="ORF">BFW38_15815</name>
</gene>
<sequence length="304" mass="34768">MQYKQLQAFMASVQKGSFSQAAQSLSISQPSISRLIKDLQEDLGFELFKKNKGRMIPTPEGMAFYDEVRSVFNGIHHLEKFAENLRYSTHGSLTIGATPALATLLTPRLIQHFIQQYPKVHINLWVDSVDHLTQGLAQSKYDLIITNKMDVASDFIEEPLLSTSWVCVLPRSHRLAHQEVVTPNDLQGENLLSLVDEDGLEWHRHKQLIKSFDLHVNEQFSTQRAMSGYGMVAAGLCIAILDPLNVDLWQGLDIVVKPFRPVVQYDYSIYYLKNRVRSELSRAFSLTAKKMIERDPLMHRDDIR</sequence>
<dbReference type="SUPFAM" id="SSF53850">
    <property type="entry name" value="Periplasmic binding protein-like II"/>
    <property type="match status" value="1"/>
</dbReference>
<dbReference type="GO" id="GO:0043565">
    <property type="term" value="F:sequence-specific DNA binding"/>
    <property type="evidence" value="ECO:0007669"/>
    <property type="project" value="TreeGrafter"/>
</dbReference>
<dbReference type="Pfam" id="PF00126">
    <property type="entry name" value="HTH_1"/>
    <property type="match status" value="1"/>
</dbReference>
<protein>
    <submittedName>
        <fullName evidence="6">LysR family transcriptional regulator</fullName>
    </submittedName>
</protein>
<evidence type="ECO:0000256" key="2">
    <source>
        <dbReference type="ARBA" id="ARBA00023015"/>
    </source>
</evidence>
<dbReference type="Pfam" id="PF03466">
    <property type="entry name" value="LysR_substrate"/>
    <property type="match status" value="1"/>
</dbReference>
<dbReference type="PRINTS" id="PR00039">
    <property type="entry name" value="HTHLYSR"/>
</dbReference>
<dbReference type="AlphaFoldDB" id="A0A1E2VD85"/>
<dbReference type="InterPro" id="IPR005119">
    <property type="entry name" value="LysR_subst-bd"/>
</dbReference>
<evidence type="ECO:0000313" key="6">
    <source>
        <dbReference type="EMBL" id="ODC04776.1"/>
    </source>
</evidence>
<dbReference type="InterPro" id="IPR036388">
    <property type="entry name" value="WH-like_DNA-bd_sf"/>
</dbReference>
<dbReference type="SUPFAM" id="SSF46785">
    <property type="entry name" value="Winged helix' DNA-binding domain"/>
    <property type="match status" value="1"/>
</dbReference>
<feature type="domain" description="HTH lysR-type" evidence="5">
    <location>
        <begin position="1"/>
        <end position="58"/>
    </location>
</feature>
<evidence type="ECO:0000259" key="5">
    <source>
        <dbReference type="PROSITE" id="PS50931"/>
    </source>
</evidence>